<keyword evidence="1" id="KW-0472">Membrane</keyword>
<sequence>MTESASIRARGLSSAEQVALGIGVAFAVIIPCSLLYALWNKRCVRPRRCYYEWTRSIRPVKEAAPRNEGVLLSDMAQTRESARRPSQFTISAPRSVYSPVSSRAGVRSLAIGATRQDSIASDAPSRSEEEALKARQAEEAVDLYRVTTVVRDETSLLVGGDDITRLAEFHFPFHGRRPGSRLPEDMLVYVK</sequence>
<reference evidence="2" key="1">
    <citation type="journal article" date="2020" name="Stud. Mycol.">
        <title>101 Dothideomycetes genomes: a test case for predicting lifestyles and emergence of pathogens.</title>
        <authorList>
            <person name="Haridas S."/>
            <person name="Albert R."/>
            <person name="Binder M."/>
            <person name="Bloem J."/>
            <person name="Labutti K."/>
            <person name="Salamov A."/>
            <person name="Andreopoulos B."/>
            <person name="Baker S."/>
            <person name="Barry K."/>
            <person name="Bills G."/>
            <person name="Bluhm B."/>
            <person name="Cannon C."/>
            <person name="Castanera R."/>
            <person name="Culley D."/>
            <person name="Daum C."/>
            <person name="Ezra D."/>
            <person name="Gonzalez J."/>
            <person name="Henrissat B."/>
            <person name="Kuo A."/>
            <person name="Liang C."/>
            <person name="Lipzen A."/>
            <person name="Lutzoni F."/>
            <person name="Magnuson J."/>
            <person name="Mondo S."/>
            <person name="Nolan M."/>
            <person name="Ohm R."/>
            <person name="Pangilinan J."/>
            <person name="Park H.-J."/>
            <person name="Ramirez L."/>
            <person name="Alfaro M."/>
            <person name="Sun H."/>
            <person name="Tritt A."/>
            <person name="Yoshinaga Y."/>
            <person name="Zwiers L.-H."/>
            <person name="Turgeon B."/>
            <person name="Goodwin S."/>
            <person name="Spatafora J."/>
            <person name="Crous P."/>
            <person name="Grigoriev I."/>
        </authorList>
    </citation>
    <scope>NUCLEOTIDE SEQUENCE</scope>
    <source>
        <strain evidence="2">CBS 121739</strain>
    </source>
</reference>
<keyword evidence="3" id="KW-1185">Reference proteome</keyword>
<dbReference type="RefSeq" id="XP_033597469.1">
    <property type="nucleotide sequence ID" value="XM_033739064.1"/>
</dbReference>
<protein>
    <submittedName>
        <fullName evidence="2">Uncharacterized protein</fullName>
    </submittedName>
</protein>
<dbReference type="Proteomes" id="UP000799437">
    <property type="component" value="Unassembled WGS sequence"/>
</dbReference>
<organism evidence="2 3">
    <name type="scientific">Pseudovirgaria hyperparasitica</name>
    <dbReference type="NCBI Taxonomy" id="470096"/>
    <lineage>
        <taxon>Eukaryota</taxon>
        <taxon>Fungi</taxon>
        <taxon>Dikarya</taxon>
        <taxon>Ascomycota</taxon>
        <taxon>Pezizomycotina</taxon>
        <taxon>Dothideomycetes</taxon>
        <taxon>Dothideomycetes incertae sedis</taxon>
        <taxon>Acrospermales</taxon>
        <taxon>Acrospermaceae</taxon>
        <taxon>Pseudovirgaria</taxon>
    </lineage>
</organism>
<feature type="transmembrane region" description="Helical" evidence="1">
    <location>
        <begin position="18"/>
        <end position="39"/>
    </location>
</feature>
<keyword evidence="1" id="KW-0812">Transmembrane</keyword>
<gene>
    <name evidence="2" type="ORF">EJ05DRAFT_119077</name>
</gene>
<evidence type="ECO:0000256" key="1">
    <source>
        <dbReference type="SAM" id="Phobius"/>
    </source>
</evidence>
<evidence type="ECO:0000313" key="3">
    <source>
        <dbReference type="Proteomes" id="UP000799437"/>
    </source>
</evidence>
<dbReference type="EMBL" id="ML996578">
    <property type="protein sequence ID" value="KAF2755018.1"/>
    <property type="molecule type" value="Genomic_DNA"/>
</dbReference>
<dbReference type="AlphaFoldDB" id="A0A6A6VWF9"/>
<name>A0A6A6VWF9_9PEZI</name>
<accession>A0A6A6VWF9</accession>
<keyword evidence="1" id="KW-1133">Transmembrane helix</keyword>
<proteinExistence type="predicted"/>
<evidence type="ECO:0000313" key="2">
    <source>
        <dbReference type="EMBL" id="KAF2755018.1"/>
    </source>
</evidence>
<dbReference type="GeneID" id="54480118"/>